<dbReference type="EMBL" id="JAGGJB010000004">
    <property type="protein sequence ID" value="MDN7124705.1"/>
    <property type="molecule type" value="Genomic_DNA"/>
</dbReference>
<gene>
    <name evidence="1" type="ORF">J6I90_07420</name>
    <name evidence="2" type="ORF">J6I92_08035</name>
</gene>
<dbReference type="Proteomes" id="UP001169491">
    <property type="component" value="Unassembled WGS sequence"/>
</dbReference>
<proteinExistence type="predicted"/>
<evidence type="ECO:0000313" key="4">
    <source>
        <dbReference type="Proteomes" id="UP001169492"/>
    </source>
</evidence>
<dbReference type="AlphaFoldDB" id="A0AAW7R255"/>
<evidence type="ECO:0000313" key="1">
    <source>
        <dbReference type="EMBL" id="MDN7124705.1"/>
    </source>
</evidence>
<keyword evidence="3" id="KW-1185">Reference proteome</keyword>
<reference evidence="3 4" key="1">
    <citation type="submission" date="2021-03" db="EMBL/GenBank/DDBJ databases">
        <title>Pseudidiomarina terrestris, a new bacterium isolated from saline soil.</title>
        <authorList>
            <person name="Galisteo C."/>
            <person name="De La Haba R."/>
            <person name="Sanchez-Porro C."/>
            <person name="Ventosa A."/>
        </authorList>
    </citation>
    <scope>NUCLEOTIDE SEQUENCE [LARGE SCALE GENOMIC DNA]</scope>
    <source>
        <strain evidence="1 4">1APP75-32.1</strain>
        <strain evidence="3">1APR75-15</strain>
        <strain evidence="2">1ASR75-15</strain>
    </source>
</reference>
<dbReference type="Proteomes" id="UP001169492">
    <property type="component" value="Unassembled WGS sequence"/>
</dbReference>
<dbReference type="EMBL" id="JAGGJC010000002">
    <property type="protein sequence ID" value="MDN7129821.1"/>
    <property type="molecule type" value="Genomic_DNA"/>
</dbReference>
<protein>
    <recommendedName>
        <fullName evidence="5">Adhesin domain-containing protein</fullName>
    </recommendedName>
</protein>
<dbReference type="Gene3D" id="2.160.20.120">
    <property type="match status" value="1"/>
</dbReference>
<comment type="caution">
    <text evidence="1">The sequence shown here is derived from an EMBL/GenBank/DDBJ whole genome shotgun (WGS) entry which is preliminary data.</text>
</comment>
<name>A0AAW7R255_9GAMM</name>
<dbReference type="PROSITE" id="PS51257">
    <property type="entry name" value="PROKAR_LIPOPROTEIN"/>
    <property type="match status" value="1"/>
</dbReference>
<dbReference type="RefSeq" id="WP_301721959.1">
    <property type="nucleotide sequence ID" value="NZ_JAGGJB010000004.1"/>
</dbReference>
<organism evidence="1 4">
    <name type="scientific">Pseudidiomarina terrestris</name>
    <dbReference type="NCBI Taxonomy" id="2820060"/>
    <lineage>
        <taxon>Bacteria</taxon>
        <taxon>Pseudomonadati</taxon>
        <taxon>Pseudomonadota</taxon>
        <taxon>Gammaproteobacteria</taxon>
        <taxon>Alteromonadales</taxon>
        <taxon>Idiomarinaceae</taxon>
        <taxon>Pseudidiomarina</taxon>
    </lineage>
</organism>
<accession>A0AAW7R255</accession>
<evidence type="ECO:0008006" key="5">
    <source>
        <dbReference type="Google" id="ProtNLM"/>
    </source>
</evidence>
<sequence length="228" mass="23953">MKRSVLVLTMASFLGGCVIYVDSARGDVGWGERDLSHETRTLTLSGADLTELSVDTGAGSLEIIGEAGRTEIAVTAEVYYHEAESIRLTLHRNGEQGVFVADFDSSSYGNNNARIDATVRVPESFHLNVDDGSGSIDIQGVRADMRIEDGSGSMTIVGGRNVRIDDGSGGITVRDLSGNLDIEDGSGSMEIDRIAGAVTIDDGSGDIKVGTVGSLRIIESGSGRVNIQ</sequence>
<evidence type="ECO:0000313" key="2">
    <source>
        <dbReference type="EMBL" id="MDN7129821.1"/>
    </source>
</evidence>
<evidence type="ECO:0000313" key="3">
    <source>
        <dbReference type="Proteomes" id="UP001169491"/>
    </source>
</evidence>